<accession>A0A927EXC0</accession>
<reference evidence="2" key="1">
    <citation type="submission" date="2020-09" db="EMBL/GenBank/DDBJ databases">
        <title>Secondary metabolite and genome analysis of marine Streptomyces chumphonensis KK1-2T.</title>
        <authorList>
            <person name="Phongsopitanun W."/>
            <person name="Kanchanasin P."/>
            <person name="Pittayakhajonwut P."/>
            <person name="Suwanborirux K."/>
            <person name="Tanasupawat S."/>
        </authorList>
    </citation>
    <scope>NUCLEOTIDE SEQUENCE</scope>
    <source>
        <strain evidence="2">KK1-2</strain>
    </source>
</reference>
<name>A0A927EXC0_9ACTN</name>
<proteinExistence type="predicted"/>
<evidence type="ECO:0000313" key="2">
    <source>
        <dbReference type="EMBL" id="MBD3931376.1"/>
    </source>
</evidence>
<dbReference type="EMBL" id="JACXYU010000002">
    <property type="protein sequence ID" value="MBD3931376.1"/>
    <property type="molecule type" value="Genomic_DNA"/>
</dbReference>
<dbReference type="RefSeq" id="WP_191208657.1">
    <property type="nucleotide sequence ID" value="NZ_BAABKL010000016.1"/>
</dbReference>
<dbReference type="Proteomes" id="UP000632289">
    <property type="component" value="Unassembled WGS sequence"/>
</dbReference>
<organism evidence="2 3">
    <name type="scientific">Streptomyces chumphonensis</name>
    <dbReference type="NCBI Taxonomy" id="1214925"/>
    <lineage>
        <taxon>Bacteria</taxon>
        <taxon>Bacillati</taxon>
        <taxon>Actinomycetota</taxon>
        <taxon>Actinomycetes</taxon>
        <taxon>Kitasatosporales</taxon>
        <taxon>Streptomycetaceae</taxon>
        <taxon>Streptomyces</taxon>
    </lineage>
</organism>
<evidence type="ECO:0000256" key="1">
    <source>
        <dbReference type="SAM" id="MobiDB-lite"/>
    </source>
</evidence>
<feature type="compositionally biased region" description="Gly residues" evidence="1">
    <location>
        <begin position="42"/>
        <end position="55"/>
    </location>
</feature>
<sequence length="351" mass="36616">MTHDWWTRLYADDQPDAGRTAAADSLDDRFEAAARALDHGGDGFPGRRGPTGGAGPAESPGRVDDRPPPPGREPSAWPEADPARLDQLAPDTELDGAGYGALTVRTVSVRGDSARLRGRPRHDAQLTARFGAGDDALLLLAVAGSHPGASSGQRAARTACHRIAEAVGRSHAALLDDVRAGRRGALKSGLGRLTGRGLGAPRRPADDADGTAERAAWLRCLLLPVDPRCRTRLFFGAGPGGLFRLRAGAWDDIEPEAVAGPVPVTPGGTRPSVPPLVPPFRFRAAVARPGDTLLLCGPGLSEPLRGAPELARELAARWAGDAPGPAAFLTDVQLPVEGHADDRTAAAVWES</sequence>
<protein>
    <submittedName>
        <fullName evidence="2">Protein phosphatase 2C domain-containing protein</fullName>
    </submittedName>
</protein>
<feature type="region of interest" description="Disordered" evidence="1">
    <location>
        <begin position="36"/>
        <end position="82"/>
    </location>
</feature>
<evidence type="ECO:0000313" key="3">
    <source>
        <dbReference type="Proteomes" id="UP000632289"/>
    </source>
</evidence>
<dbReference type="AlphaFoldDB" id="A0A927EXC0"/>
<keyword evidence="3" id="KW-1185">Reference proteome</keyword>
<gene>
    <name evidence="2" type="ORF">IF129_07340</name>
</gene>
<comment type="caution">
    <text evidence="2">The sequence shown here is derived from an EMBL/GenBank/DDBJ whole genome shotgun (WGS) entry which is preliminary data.</text>
</comment>